<feature type="transmembrane region" description="Helical" evidence="1">
    <location>
        <begin position="93"/>
        <end position="114"/>
    </location>
</feature>
<proteinExistence type="predicted"/>
<accession>A0A517QDG5</accession>
<name>A0A517QDG5_9PLAN</name>
<gene>
    <name evidence="2" type="ORF">Enr10x_50310</name>
</gene>
<dbReference type="Pfam" id="PF11026">
    <property type="entry name" value="DUF2721"/>
    <property type="match status" value="1"/>
</dbReference>
<dbReference type="AlphaFoldDB" id="A0A517QDG5"/>
<keyword evidence="1" id="KW-1133">Transmembrane helix</keyword>
<dbReference type="Proteomes" id="UP000315647">
    <property type="component" value="Chromosome"/>
</dbReference>
<keyword evidence="3" id="KW-1185">Reference proteome</keyword>
<organism evidence="2 3">
    <name type="scientific">Gimesia panareensis</name>
    <dbReference type="NCBI Taxonomy" id="2527978"/>
    <lineage>
        <taxon>Bacteria</taxon>
        <taxon>Pseudomonadati</taxon>
        <taxon>Planctomycetota</taxon>
        <taxon>Planctomycetia</taxon>
        <taxon>Planctomycetales</taxon>
        <taxon>Planctomycetaceae</taxon>
        <taxon>Gimesia</taxon>
    </lineage>
</organism>
<reference evidence="2 3" key="1">
    <citation type="submission" date="2019-03" db="EMBL/GenBank/DDBJ databases">
        <title>Deep-cultivation of Planctomycetes and their phenomic and genomic characterization uncovers novel biology.</title>
        <authorList>
            <person name="Wiegand S."/>
            <person name="Jogler M."/>
            <person name="Boedeker C."/>
            <person name="Pinto D."/>
            <person name="Vollmers J."/>
            <person name="Rivas-Marin E."/>
            <person name="Kohn T."/>
            <person name="Peeters S.H."/>
            <person name="Heuer A."/>
            <person name="Rast P."/>
            <person name="Oberbeckmann S."/>
            <person name="Bunk B."/>
            <person name="Jeske O."/>
            <person name="Meyerdierks A."/>
            <person name="Storesund J.E."/>
            <person name="Kallscheuer N."/>
            <person name="Luecker S."/>
            <person name="Lage O.M."/>
            <person name="Pohl T."/>
            <person name="Merkel B.J."/>
            <person name="Hornburger P."/>
            <person name="Mueller R.-W."/>
            <person name="Bruemmer F."/>
            <person name="Labrenz M."/>
            <person name="Spormann A.M."/>
            <person name="Op den Camp H."/>
            <person name="Overmann J."/>
            <person name="Amann R."/>
            <person name="Jetten M.S.M."/>
            <person name="Mascher T."/>
            <person name="Medema M.H."/>
            <person name="Devos D.P."/>
            <person name="Kaster A.-K."/>
            <person name="Ovreas L."/>
            <person name="Rohde M."/>
            <person name="Galperin M.Y."/>
            <person name="Jogler C."/>
        </authorList>
    </citation>
    <scope>NUCLEOTIDE SEQUENCE [LARGE SCALE GENOMIC DNA]</scope>
    <source>
        <strain evidence="2 3">Enr10</strain>
    </source>
</reference>
<evidence type="ECO:0008006" key="4">
    <source>
        <dbReference type="Google" id="ProtNLM"/>
    </source>
</evidence>
<keyword evidence="1" id="KW-0812">Transmembrane</keyword>
<sequence length="138" mass="15422">MTSTEFWLTPLILLPGVALLIGSTSGRFGQIHTEFHHLLDHPDAHAQMLSRNLQQRARLFRDALASLYVSVGLFSLGSLLGGVVNLWRPQSLWFVGGLIIIGIGCVVFASVQLVRESLLSLKVIDEHFERIERDCEQE</sequence>
<feature type="transmembrane region" description="Helical" evidence="1">
    <location>
        <begin position="6"/>
        <end position="22"/>
    </location>
</feature>
<dbReference type="RefSeq" id="WP_145451651.1">
    <property type="nucleotide sequence ID" value="NZ_CP037421.1"/>
</dbReference>
<dbReference type="EMBL" id="CP037421">
    <property type="protein sequence ID" value="QDT29676.1"/>
    <property type="molecule type" value="Genomic_DNA"/>
</dbReference>
<feature type="transmembrane region" description="Helical" evidence="1">
    <location>
        <begin position="63"/>
        <end position="87"/>
    </location>
</feature>
<dbReference type="InterPro" id="IPR021279">
    <property type="entry name" value="DUF2721"/>
</dbReference>
<protein>
    <recommendedName>
        <fullName evidence="4">DUF2721 domain-containing protein</fullName>
    </recommendedName>
</protein>
<keyword evidence="1" id="KW-0472">Membrane</keyword>
<evidence type="ECO:0000256" key="1">
    <source>
        <dbReference type="SAM" id="Phobius"/>
    </source>
</evidence>
<evidence type="ECO:0000313" key="3">
    <source>
        <dbReference type="Proteomes" id="UP000315647"/>
    </source>
</evidence>
<evidence type="ECO:0000313" key="2">
    <source>
        <dbReference type="EMBL" id="QDT29676.1"/>
    </source>
</evidence>